<keyword evidence="4" id="KW-0804">Transcription</keyword>
<dbReference type="InterPro" id="IPR000847">
    <property type="entry name" value="LysR_HTH_N"/>
</dbReference>
<sequence length="289" mass="32481">MSIIKYEILNKVAEVNSFTKAADLLGLTQSAVSHAIHSLEKEFGFALVNRNRSGITLTNEGDTMLLTIRKVLHFNEKVQQEAANIVGLTKGTIRIGIFTSVSTNWLPNIVKLMEAKYPDIRIELLEGDYIEIEQWLLSGEIDCGFINVSHSNQFDVIPLTKDRLLCIVSSESKLYNQSSISFKQLETEQFIMPAYGGYHDVKLLFEKHHVQPNVRFELMEESAIMSMVAHHIGISILPEMVLNSLLPGVRAIPLEIDSYRSIGLATRYNLSPAAKKFAELTKSSLNNDR</sequence>
<evidence type="ECO:0000256" key="1">
    <source>
        <dbReference type="ARBA" id="ARBA00009437"/>
    </source>
</evidence>
<dbReference type="Pfam" id="PF00126">
    <property type="entry name" value="HTH_1"/>
    <property type="match status" value="1"/>
</dbReference>
<dbReference type="InterPro" id="IPR036390">
    <property type="entry name" value="WH_DNA-bd_sf"/>
</dbReference>
<dbReference type="InterPro" id="IPR050950">
    <property type="entry name" value="HTH-type_LysR_regulators"/>
</dbReference>
<dbReference type="PROSITE" id="PS50931">
    <property type="entry name" value="HTH_LYSR"/>
    <property type="match status" value="1"/>
</dbReference>
<evidence type="ECO:0000256" key="2">
    <source>
        <dbReference type="ARBA" id="ARBA00023015"/>
    </source>
</evidence>
<dbReference type="EMBL" id="CP012600">
    <property type="protein sequence ID" value="ALC82685.1"/>
    <property type="molecule type" value="Genomic_DNA"/>
</dbReference>
<evidence type="ECO:0000313" key="6">
    <source>
        <dbReference type="EMBL" id="ALC82685.1"/>
    </source>
</evidence>
<dbReference type="Proteomes" id="UP000067625">
    <property type="component" value="Chromosome"/>
</dbReference>
<dbReference type="PANTHER" id="PTHR30419:SF24">
    <property type="entry name" value="HTH-TYPE TRANSCRIPTIONAL REGULATOR CZCR"/>
    <property type="match status" value="1"/>
</dbReference>
<dbReference type="InterPro" id="IPR005119">
    <property type="entry name" value="LysR_subst-bd"/>
</dbReference>
<dbReference type="PANTHER" id="PTHR30419">
    <property type="entry name" value="HTH-TYPE TRANSCRIPTIONAL REGULATOR YBHD"/>
    <property type="match status" value="1"/>
</dbReference>
<organism evidence="6 7">
    <name type="scientific">Bacillus gobiensis</name>
    <dbReference type="NCBI Taxonomy" id="1441095"/>
    <lineage>
        <taxon>Bacteria</taxon>
        <taxon>Bacillati</taxon>
        <taxon>Bacillota</taxon>
        <taxon>Bacilli</taxon>
        <taxon>Bacillales</taxon>
        <taxon>Bacillaceae</taxon>
        <taxon>Bacillus</taxon>
    </lineage>
</organism>
<keyword evidence="2" id="KW-0805">Transcription regulation</keyword>
<dbReference type="GO" id="GO:0005829">
    <property type="term" value="C:cytosol"/>
    <property type="evidence" value="ECO:0007669"/>
    <property type="project" value="TreeGrafter"/>
</dbReference>
<dbReference type="PATRIC" id="fig|1441095.3.peg.3240"/>
<keyword evidence="3" id="KW-0238">DNA-binding</keyword>
<reference evidence="7" key="1">
    <citation type="submission" date="2015-08" db="EMBL/GenBank/DDBJ databases">
        <title>Genome sequencing project for genomic taxonomy and phylogenomics of Bacillus-like bacteria.</title>
        <authorList>
            <person name="Liu B."/>
            <person name="Wang J."/>
            <person name="Zhu Y."/>
            <person name="Liu G."/>
            <person name="Chen Q."/>
            <person name="Chen Z."/>
            <person name="Lan J."/>
            <person name="Che J."/>
            <person name="Ge C."/>
            <person name="Shi H."/>
            <person name="Pan Z."/>
            <person name="Liu X."/>
        </authorList>
    </citation>
    <scope>NUCLEOTIDE SEQUENCE [LARGE SCALE GENOMIC DNA]</scope>
    <source>
        <strain evidence="7">FJAT-4402</strain>
    </source>
</reference>
<dbReference type="GO" id="GO:0003677">
    <property type="term" value="F:DNA binding"/>
    <property type="evidence" value="ECO:0007669"/>
    <property type="project" value="UniProtKB-KW"/>
</dbReference>
<dbReference type="Gene3D" id="1.10.10.10">
    <property type="entry name" value="Winged helix-like DNA-binding domain superfamily/Winged helix DNA-binding domain"/>
    <property type="match status" value="1"/>
</dbReference>
<comment type="similarity">
    <text evidence="1">Belongs to the LysR transcriptional regulatory family.</text>
</comment>
<dbReference type="STRING" id="1441095.AM592_14680"/>
<dbReference type="CDD" id="cd05466">
    <property type="entry name" value="PBP2_LTTR_substrate"/>
    <property type="match status" value="1"/>
</dbReference>
<dbReference type="GO" id="GO:0003700">
    <property type="term" value="F:DNA-binding transcription factor activity"/>
    <property type="evidence" value="ECO:0007669"/>
    <property type="project" value="InterPro"/>
</dbReference>
<dbReference type="OrthoDB" id="63123at2"/>
<proteinExistence type="inferred from homology"/>
<protein>
    <submittedName>
        <fullName evidence="6">LysR family transcriptional regulator</fullName>
    </submittedName>
</protein>
<dbReference type="RefSeq" id="WP_053604494.1">
    <property type="nucleotide sequence ID" value="NZ_CP012600.1"/>
</dbReference>
<feature type="domain" description="HTH lysR-type" evidence="5">
    <location>
        <begin position="1"/>
        <end position="58"/>
    </location>
</feature>
<reference evidence="6 7" key="2">
    <citation type="journal article" date="2016" name="Int. J. Syst. Evol. Microbiol.">
        <title>Bacillus gobiensis sp. nov., isolated from a soil sample.</title>
        <authorList>
            <person name="Liu B."/>
            <person name="Liu G.H."/>
            <person name="Cetin S."/>
            <person name="Schumann P."/>
            <person name="Pan Z.Z."/>
            <person name="Chen Q.Q."/>
        </authorList>
    </citation>
    <scope>NUCLEOTIDE SEQUENCE [LARGE SCALE GENOMIC DNA]</scope>
    <source>
        <strain evidence="6 7">FJAT-4402</strain>
    </source>
</reference>
<dbReference type="Pfam" id="PF03466">
    <property type="entry name" value="LysR_substrate"/>
    <property type="match status" value="1"/>
</dbReference>
<accession>A0A0M4FSE9</accession>
<gene>
    <name evidence="6" type="ORF">AM592_14680</name>
</gene>
<dbReference type="InterPro" id="IPR036388">
    <property type="entry name" value="WH-like_DNA-bd_sf"/>
</dbReference>
<name>A0A0M4FSE9_9BACI</name>
<evidence type="ECO:0000313" key="7">
    <source>
        <dbReference type="Proteomes" id="UP000067625"/>
    </source>
</evidence>
<dbReference type="SUPFAM" id="SSF46785">
    <property type="entry name" value="Winged helix' DNA-binding domain"/>
    <property type="match status" value="1"/>
</dbReference>
<keyword evidence="7" id="KW-1185">Reference proteome</keyword>
<dbReference type="AlphaFoldDB" id="A0A0M4FSE9"/>
<evidence type="ECO:0000259" key="5">
    <source>
        <dbReference type="PROSITE" id="PS50931"/>
    </source>
</evidence>
<dbReference type="PRINTS" id="PR00039">
    <property type="entry name" value="HTHLYSR"/>
</dbReference>
<evidence type="ECO:0000256" key="3">
    <source>
        <dbReference type="ARBA" id="ARBA00023125"/>
    </source>
</evidence>
<dbReference type="Gene3D" id="3.40.190.290">
    <property type="match status" value="1"/>
</dbReference>
<dbReference type="SUPFAM" id="SSF53850">
    <property type="entry name" value="Periplasmic binding protein-like II"/>
    <property type="match status" value="1"/>
</dbReference>
<evidence type="ECO:0000256" key="4">
    <source>
        <dbReference type="ARBA" id="ARBA00023163"/>
    </source>
</evidence>